<comment type="caution">
    <text evidence="2">The sequence shown here is derived from an EMBL/GenBank/DDBJ whole genome shotgun (WGS) entry which is preliminary data.</text>
</comment>
<evidence type="ECO:0000256" key="1">
    <source>
        <dbReference type="SAM" id="Phobius"/>
    </source>
</evidence>
<accession>A0A5D0CK00</accession>
<dbReference type="PANTHER" id="PTHR34821:SF3">
    <property type="entry name" value="MEMBRANE PROTEIN"/>
    <property type="match status" value="1"/>
</dbReference>
<dbReference type="EMBL" id="VSDO01000006">
    <property type="protein sequence ID" value="TYA10012.1"/>
    <property type="molecule type" value="Genomic_DNA"/>
</dbReference>
<feature type="transmembrane region" description="Helical" evidence="1">
    <location>
        <begin position="92"/>
        <end position="115"/>
    </location>
</feature>
<sequence>MLIGLLLALLAGSLVGLQNIFNSRVNERAGTWPTTTLVLGLGFLASFLIGLAIEGKRLFHLEHMEPWFWFSGIVGVGVVVCMVNGMKWLGPTYTISIVMCSQLFFALLWDSFGFLGLEVVPFTMKQLVGVLVIGSGILLFKFGGAREIRAAVASREEA</sequence>
<feature type="transmembrane region" description="Helical" evidence="1">
    <location>
        <begin position="32"/>
        <end position="55"/>
    </location>
</feature>
<keyword evidence="3" id="KW-1185">Reference proteome</keyword>
<evidence type="ECO:0000313" key="3">
    <source>
        <dbReference type="Proteomes" id="UP000325218"/>
    </source>
</evidence>
<name>A0A5D0CK00_9BACL</name>
<dbReference type="OrthoDB" id="2382207at2"/>
<feature type="transmembrane region" description="Helical" evidence="1">
    <location>
        <begin position="127"/>
        <end position="145"/>
    </location>
</feature>
<reference evidence="2 3" key="1">
    <citation type="submission" date="2019-08" db="EMBL/GenBank/DDBJ databases">
        <title>Genome sequencing of Paenibacillus faecis DSM 23593(T).</title>
        <authorList>
            <person name="Kook J.-K."/>
            <person name="Park S.-N."/>
            <person name="Lim Y.K."/>
        </authorList>
    </citation>
    <scope>NUCLEOTIDE SEQUENCE [LARGE SCALE GENOMIC DNA]</scope>
    <source>
        <strain evidence="2 3">DSM 23593</strain>
    </source>
</reference>
<gene>
    <name evidence="2" type="ORF">FRY98_25740</name>
</gene>
<dbReference type="Pfam" id="PF04657">
    <property type="entry name" value="DMT_YdcZ"/>
    <property type="match status" value="1"/>
</dbReference>
<evidence type="ECO:0000313" key="2">
    <source>
        <dbReference type="EMBL" id="TYA10012.1"/>
    </source>
</evidence>
<feature type="transmembrane region" description="Helical" evidence="1">
    <location>
        <begin position="67"/>
        <end position="86"/>
    </location>
</feature>
<dbReference type="PANTHER" id="PTHR34821">
    <property type="entry name" value="INNER MEMBRANE PROTEIN YDCZ"/>
    <property type="match status" value="1"/>
</dbReference>
<proteinExistence type="predicted"/>
<organism evidence="2 3">
    <name type="scientific">Paenibacillus faecis</name>
    <dbReference type="NCBI Taxonomy" id="862114"/>
    <lineage>
        <taxon>Bacteria</taxon>
        <taxon>Bacillati</taxon>
        <taxon>Bacillota</taxon>
        <taxon>Bacilli</taxon>
        <taxon>Bacillales</taxon>
        <taxon>Paenibacillaceae</taxon>
        <taxon>Paenibacillus</taxon>
    </lineage>
</organism>
<dbReference type="GO" id="GO:0005886">
    <property type="term" value="C:plasma membrane"/>
    <property type="evidence" value="ECO:0007669"/>
    <property type="project" value="TreeGrafter"/>
</dbReference>
<dbReference type="Proteomes" id="UP000325218">
    <property type="component" value="Unassembled WGS sequence"/>
</dbReference>
<protein>
    <submittedName>
        <fullName evidence="2">EamA-like transporter family protein</fullName>
    </submittedName>
</protein>
<keyword evidence="1" id="KW-1133">Transmembrane helix</keyword>
<dbReference type="AlphaFoldDB" id="A0A5D0CK00"/>
<dbReference type="RefSeq" id="WP_148457583.1">
    <property type="nucleotide sequence ID" value="NZ_VSDO01000006.1"/>
</dbReference>
<dbReference type="InterPro" id="IPR006750">
    <property type="entry name" value="YdcZ"/>
</dbReference>
<keyword evidence="1" id="KW-0472">Membrane</keyword>
<keyword evidence="1" id="KW-0812">Transmembrane</keyword>